<comment type="similarity">
    <text evidence="6">Belongs to the UTP23/FCF1 family. UTP23 subfamily.</text>
</comment>
<keyword evidence="4" id="KW-0539">Nucleus</keyword>
<feature type="domain" description="UTP23 sensor motif region" evidence="8">
    <location>
        <begin position="190"/>
        <end position="206"/>
    </location>
</feature>
<evidence type="ECO:0000256" key="2">
    <source>
        <dbReference type="ARBA" id="ARBA00022517"/>
    </source>
</evidence>
<feature type="compositionally biased region" description="Basic residues" evidence="7">
    <location>
        <begin position="223"/>
        <end position="235"/>
    </location>
</feature>
<comment type="function">
    <text evidence="5">Involved in rRNA-processing and ribosome biogenesis.</text>
</comment>
<evidence type="ECO:0000256" key="4">
    <source>
        <dbReference type="ARBA" id="ARBA00023242"/>
    </source>
</evidence>
<dbReference type="InterPro" id="IPR057776">
    <property type="entry name" value="UTP23_sensor"/>
</dbReference>
<evidence type="ECO:0000256" key="1">
    <source>
        <dbReference type="ARBA" id="ARBA00004604"/>
    </source>
</evidence>
<feature type="region of interest" description="Disordered" evidence="7">
    <location>
        <begin position="183"/>
        <end position="235"/>
    </location>
</feature>
<protein>
    <recommendedName>
        <fullName evidence="8">UTP23 sensor motif region domain-containing protein</fullName>
    </recommendedName>
</protein>
<keyword evidence="3" id="KW-0698">rRNA processing</keyword>
<dbReference type="InterPro" id="IPR006984">
    <property type="entry name" value="Fcf1/UTP23"/>
</dbReference>
<evidence type="ECO:0000256" key="6">
    <source>
        <dbReference type="ARBA" id="ARBA00038503"/>
    </source>
</evidence>
<dbReference type="InterPro" id="IPR029060">
    <property type="entry name" value="PIN-like_dom_sf"/>
</dbReference>
<keyword evidence="2" id="KW-0690">Ribosome biogenesis</keyword>
<dbReference type="PANTHER" id="PTHR12416">
    <property type="entry name" value="RRNA-PROCESSING PROTEIN UTP23 HOMOLOG"/>
    <property type="match status" value="1"/>
</dbReference>
<gene>
    <name evidence="9" type="primary">ORF208117</name>
</gene>
<sequence length="235" mass="26546">MKTRYKKAKRILTFYYNHFGLKPPYCVLLCGTFCKQALTDRINIAEQLPKYLSAEVKLYTTKCAIKECELGGSLLYGPYKVLSQFDIVDCPHSWFKGSAKCLRKTALSKTNNFLLATQDEELAKSVKDENIPVLHISHNSINLETPSVSSKAAAEEKTSQKLTLSQKQENSIAQLRQELGMKEEDVKKIKKKKLKSPNPLSCKKKKQHNASSLNKVAVGGVEKKRRKKKKKIVAV</sequence>
<name>A0A0B7BTY8_9EUPU</name>
<dbReference type="AlphaFoldDB" id="A0A0B7BTY8"/>
<organism evidence="9">
    <name type="scientific">Arion vulgaris</name>
    <dbReference type="NCBI Taxonomy" id="1028688"/>
    <lineage>
        <taxon>Eukaryota</taxon>
        <taxon>Metazoa</taxon>
        <taxon>Spiralia</taxon>
        <taxon>Lophotrochozoa</taxon>
        <taxon>Mollusca</taxon>
        <taxon>Gastropoda</taxon>
        <taxon>Heterobranchia</taxon>
        <taxon>Euthyneura</taxon>
        <taxon>Panpulmonata</taxon>
        <taxon>Eupulmonata</taxon>
        <taxon>Stylommatophora</taxon>
        <taxon>Helicina</taxon>
        <taxon>Arionoidea</taxon>
        <taxon>Arionidae</taxon>
        <taxon>Arion</taxon>
    </lineage>
</organism>
<dbReference type="GO" id="GO:0006364">
    <property type="term" value="P:rRNA processing"/>
    <property type="evidence" value="ECO:0007669"/>
    <property type="project" value="UniProtKB-KW"/>
</dbReference>
<dbReference type="EMBL" id="HACG01048755">
    <property type="protein sequence ID" value="CEK95620.1"/>
    <property type="molecule type" value="Transcribed_RNA"/>
</dbReference>
<evidence type="ECO:0000256" key="3">
    <source>
        <dbReference type="ARBA" id="ARBA00022552"/>
    </source>
</evidence>
<dbReference type="GO" id="GO:0032040">
    <property type="term" value="C:small-subunit processome"/>
    <property type="evidence" value="ECO:0007669"/>
    <property type="project" value="InterPro"/>
</dbReference>
<accession>A0A0B7BTY8</accession>
<reference evidence="9" key="1">
    <citation type="submission" date="2014-12" db="EMBL/GenBank/DDBJ databases">
        <title>Insight into the proteome of Arion vulgaris.</title>
        <authorList>
            <person name="Aradska J."/>
            <person name="Bulat T."/>
            <person name="Smidak R."/>
            <person name="Sarate P."/>
            <person name="Gangsoo J."/>
            <person name="Sialana F."/>
            <person name="Bilban M."/>
            <person name="Lubec G."/>
        </authorList>
    </citation>
    <scope>NUCLEOTIDE SEQUENCE</scope>
    <source>
        <tissue evidence="9">Skin</tissue>
    </source>
</reference>
<evidence type="ECO:0000256" key="7">
    <source>
        <dbReference type="SAM" id="MobiDB-lite"/>
    </source>
</evidence>
<evidence type="ECO:0000313" key="9">
    <source>
        <dbReference type="EMBL" id="CEK95620.1"/>
    </source>
</evidence>
<comment type="subcellular location">
    <subcellularLocation>
        <location evidence="1">Nucleus</location>
        <location evidence="1">Nucleolus</location>
    </subcellularLocation>
</comment>
<dbReference type="Gene3D" id="3.40.50.1010">
    <property type="entry name" value="5'-nuclease"/>
    <property type="match status" value="1"/>
</dbReference>
<dbReference type="Pfam" id="PF24779">
    <property type="entry name" value="UTP23_sensor"/>
    <property type="match status" value="1"/>
</dbReference>
<dbReference type="SUPFAM" id="SSF88723">
    <property type="entry name" value="PIN domain-like"/>
    <property type="match status" value="1"/>
</dbReference>
<dbReference type="Pfam" id="PF04900">
    <property type="entry name" value="Fcf1"/>
    <property type="match status" value="1"/>
</dbReference>
<evidence type="ECO:0000259" key="8">
    <source>
        <dbReference type="Pfam" id="PF24779"/>
    </source>
</evidence>
<proteinExistence type="inferred from homology"/>
<evidence type="ECO:0000256" key="5">
    <source>
        <dbReference type="ARBA" id="ARBA00037300"/>
    </source>
</evidence>